<dbReference type="OMA" id="FDEFPIS"/>
<proteinExistence type="predicted"/>
<dbReference type="GeneID" id="45023485"/>
<reference evidence="1 2" key="1">
    <citation type="journal article" date="2003" name="Nature">
        <title>The genome sequence of Bacillus anthracis Ames and comparison to closely related bacteria.</title>
        <authorList>
            <person name="Read T.D."/>
            <person name="Peterson S.N."/>
            <person name="Tourasse N."/>
            <person name="Baillie L.W."/>
            <person name="Paulsen I.T."/>
            <person name="Nelson K.E."/>
            <person name="Tettelin H."/>
            <person name="Fouts D.E."/>
            <person name="Eisen J.A."/>
            <person name="Gill S.R."/>
            <person name="Holtzapple E.K."/>
            <person name="Okstad O.A."/>
            <person name="Helgason E."/>
            <person name="Rilstone J."/>
            <person name="Wu M."/>
            <person name="Kolonay J.F."/>
            <person name="Beanan M.J."/>
            <person name="Dodson R.J."/>
            <person name="Brinkac L.M."/>
            <person name="Gwinn M."/>
            <person name="DeBoy R.T."/>
            <person name="Madpu R."/>
            <person name="Daugherty S.C."/>
            <person name="Durkin A.S."/>
            <person name="Haft D.H."/>
            <person name="Nelson W.C."/>
            <person name="Peterson J.D."/>
            <person name="Pop M."/>
            <person name="Khouri H.M."/>
            <person name="Radune D."/>
            <person name="Benton J.L."/>
            <person name="Mahamoud Y."/>
            <person name="Jiang L."/>
            <person name="Hance I.R."/>
            <person name="Weidman J.F."/>
            <person name="Berry K.J."/>
            <person name="Plaut R.D."/>
            <person name="Wolf A.M."/>
            <person name="Watkins K.L."/>
            <person name="Nierman W.C."/>
            <person name="Hazen A."/>
            <person name="Cline R."/>
            <person name="Redmond C."/>
            <person name="Thwaite J.E."/>
            <person name="White O."/>
            <person name="Salzberg S.L."/>
            <person name="Thomason B."/>
            <person name="Friedlander A.M."/>
            <person name="Koehler T.M."/>
            <person name="Hanna P.C."/>
            <person name="Kolsto A.B."/>
            <person name="Fraser C.M."/>
        </authorList>
    </citation>
    <scope>NUCLEOTIDE SEQUENCE [LARGE SCALE GENOMIC DNA]</scope>
    <source>
        <strain evidence="2">Ames / isolate Porton</strain>
    </source>
</reference>
<evidence type="ECO:0008006" key="3">
    <source>
        <dbReference type="Google" id="ProtNLM"/>
    </source>
</evidence>
<dbReference type="AlphaFoldDB" id="A0A6H3AI81"/>
<dbReference type="EMBL" id="AE016879">
    <property type="protein sequence ID" value="AAP27519.1"/>
    <property type="molecule type" value="Genomic_DNA"/>
</dbReference>
<dbReference type="KEGG" id="ban:BA_3777"/>
<organism evidence="1 2">
    <name type="scientific">Bacillus anthracis</name>
    <name type="common">anthrax bacterium</name>
    <dbReference type="NCBI Taxonomy" id="1392"/>
    <lineage>
        <taxon>Bacteria</taxon>
        <taxon>Bacillati</taxon>
        <taxon>Bacillota</taxon>
        <taxon>Bacilli</taxon>
        <taxon>Bacillales</taxon>
        <taxon>Bacillaceae</taxon>
        <taxon>Bacillus</taxon>
        <taxon>Bacillus cereus group</taxon>
    </lineage>
</organism>
<evidence type="ECO:0000313" key="1">
    <source>
        <dbReference type="EMBL" id="AAP27519.1"/>
    </source>
</evidence>
<protein>
    <recommendedName>
        <fullName evidence="3">Prophage pi2 protein 40</fullName>
    </recommendedName>
</protein>
<name>A0A6H3AI81_BACAN</name>
<sequence length="123" mass="14019">MEKTIVIDGKQVRLKSTVATVKRYKAQFRRDLFADMMALGAIGTFTPQDGSQPSIDLSNVDLKKIDFEVIYDLVWLYAKTADPNLPDPITWLDGFEEFPIYEIIPEINDMIQSTMGAKKTKEK</sequence>
<evidence type="ECO:0000313" key="2">
    <source>
        <dbReference type="Proteomes" id="UP000000427"/>
    </source>
</evidence>
<dbReference type="RefSeq" id="WP_000415949.1">
    <property type="nucleotide sequence ID" value="NZ_AP014833.1"/>
</dbReference>
<accession>A0A6H3AI81</accession>
<dbReference type="Proteomes" id="UP000000427">
    <property type="component" value="Chromosome"/>
</dbReference>
<gene>
    <name evidence="1" type="ordered locus">BA_3777</name>
</gene>